<evidence type="ECO:0000313" key="4">
    <source>
        <dbReference type="Proteomes" id="UP001229421"/>
    </source>
</evidence>
<dbReference type="GO" id="GO:0009535">
    <property type="term" value="C:chloroplast thylakoid membrane"/>
    <property type="evidence" value="ECO:0007669"/>
    <property type="project" value="TreeGrafter"/>
</dbReference>
<dbReference type="InterPro" id="IPR033344">
    <property type="entry name" value="CURT1"/>
</dbReference>
<sequence>MPKTAPCCLVKADLEHGKPTTYIYIFKYNKSFFQYSQRFCLSVQMATTGHALSTTSTTLIDGKAPPRQAAVASAQCVSLPALPPPPMQQQNRGWKATGYCRKLARNVAAMATGEATPEVVSSDVQDIIKPLQEAWEKVEDKYAVSSLAVAGGVFLWGSTGLISAIDRLPLIPGVLELVGIGYTGWFAYKNLVFKPDREALIEKIKGTYKDIIGSS</sequence>
<dbReference type="AlphaFoldDB" id="A0AAD8KHF0"/>
<comment type="caution">
    <text evidence="3">The sequence shown here is derived from an EMBL/GenBank/DDBJ whole genome shotgun (WGS) entry which is preliminary data.</text>
</comment>
<evidence type="ECO:0000259" key="2">
    <source>
        <dbReference type="Pfam" id="PF14159"/>
    </source>
</evidence>
<name>A0AAD8KHF0_TARER</name>
<organism evidence="3 4">
    <name type="scientific">Tagetes erecta</name>
    <name type="common">African marigold</name>
    <dbReference type="NCBI Taxonomy" id="13708"/>
    <lineage>
        <taxon>Eukaryota</taxon>
        <taxon>Viridiplantae</taxon>
        <taxon>Streptophyta</taxon>
        <taxon>Embryophyta</taxon>
        <taxon>Tracheophyta</taxon>
        <taxon>Spermatophyta</taxon>
        <taxon>Magnoliopsida</taxon>
        <taxon>eudicotyledons</taxon>
        <taxon>Gunneridae</taxon>
        <taxon>Pentapetalae</taxon>
        <taxon>asterids</taxon>
        <taxon>campanulids</taxon>
        <taxon>Asterales</taxon>
        <taxon>Asteraceae</taxon>
        <taxon>Asteroideae</taxon>
        <taxon>Heliantheae alliance</taxon>
        <taxon>Tageteae</taxon>
        <taxon>Tagetes</taxon>
    </lineage>
</organism>
<reference evidence="3" key="1">
    <citation type="journal article" date="2023" name="bioRxiv">
        <title>Improved chromosome-level genome assembly for marigold (Tagetes erecta).</title>
        <authorList>
            <person name="Jiang F."/>
            <person name="Yuan L."/>
            <person name="Wang S."/>
            <person name="Wang H."/>
            <person name="Xu D."/>
            <person name="Wang A."/>
            <person name="Fan W."/>
        </authorList>
    </citation>
    <scope>NUCLEOTIDE SEQUENCE</scope>
    <source>
        <strain evidence="3">WSJ</strain>
        <tissue evidence="3">Leaf</tissue>
    </source>
</reference>
<dbReference type="PANTHER" id="PTHR33222">
    <property type="match status" value="1"/>
</dbReference>
<feature type="domain" description="Cyanobacterial aminoacyl-tRNA synthetase CAAD" evidence="2">
    <location>
        <begin position="131"/>
        <end position="213"/>
    </location>
</feature>
<protein>
    <recommendedName>
        <fullName evidence="2">Cyanobacterial aminoacyl-tRNA synthetase CAAD domain-containing protein</fullName>
    </recommendedName>
</protein>
<dbReference type="EMBL" id="JAUHHV010000005">
    <property type="protein sequence ID" value="KAK1422863.1"/>
    <property type="molecule type" value="Genomic_DNA"/>
</dbReference>
<gene>
    <name evidence="3" type="ORF">QVD17_18152</name>
</gene>
<dbReference type="PANTHER" id="PTHR33222:SF9">
    <property type="entry name" value="PROTEIN CURVATURE THYLAKOID 1B, CHLOROPLASTIC"/>
    <property type="match status" value="1"/>
</dbReference>
<evidence type="ECO:0000313" key="3">
    <source>
        <dbReference type="EMBL" id="KAK1422863.1"/>
    </source>
</evidence>
<keyword evidence="4" id="KW-1185">Reference proteome</keyword>
<accession>A0AAD8KHF0</accession>
<proteinExistence type="predicted"/>
<comment type="subcellular location">
    <subcellularLocation>
        <location evidence="1">Membrane</location>
        <topology evidence="1">Multi-pass membrane protein</topology>
    </subcellularLocation>
</comment>
<evidence type="ECO:0000256" key="1">
    <source>
        <dbReference type="ARBA" id="ARBA00004141"/>
    </source>
</evidence>
<dbReference type="Proteomes" id="UP001229421">
    <property type="component" value="Unassembled WGS sequence"/>
</dbReference>
<dbReference type="Pfam" id="PF14159">
    <property type="entry name" value="CAAD"/>
    <property type="match status" value="1"/>
</dbReference>
<dbReference type="InterPro" id="IPR025564">
    <property type="entry name" value="CAAD_dom"/>
</dbReference>